<dbReference type="EMBL" id="JARIHO010000015">
    <property type="protein sequence ID" value="KAJ7349993.1"/>
    <property type="molecule type" value="Genomic_DNA"/>
</dbReference>
<accession>A0AAD7EV23</accession>
<evidence type="ECO:0000313" key="3">
    <source>
        <dbReference type="Proteomes" id="UP001218218"/>
    </source>
</evidence>
<feature type="region of interest" description="Disordered" evidence="1">
    <location>
        <begin position="1"/>
        <end position="37"/>
    </location>
</feature>
<reference evidence="2" key="1">
    <citation type="submission" date="2023-03" db="EMBL/GenBank/DDBJ databases">
        <title>Massive genome expansion in bonnet fungi (Mycena s.s.) driven by repeated elements and novel gene families across ecological guilds.</title>
        <authorList>
            <consortium name="Lawrence Berkeley National Laboratory"/>
            <person name="Harder C.B."/>
            <person name="Miyauchi S."/>
            <person name="Viragh M."/>
            <person name="Kuo A."/>
            <person name="Thoen E."/>
            <person name="Andreopoulos B."/>
            <person name="Lu D."/>
            <person name="Skrede I."/>
            <person name="Drula E."/>
            <person name="Henrissat B."/>
            <person name="Morin E."/>
            <person name="Kohler A."/>
            <person name="Barry K."/>
            <person name="LaButti K."/>
            <person name="Morin E."/>
            <person name="Salamov A."/>
            <person name="Lipzen A."/>
            <person name="Mereny Z."/>
            <person name="Hegedus B."/>
            <person name="Baldrian P."/>
            <person name="Stursova M."/>
            <person name="Weitz H."/>
            <person name="Taylor A."/>
            <person name="Grigoriev I.V."/>
            <person name="Nagy L.G."/>
            <person name="Martin F."/>
            <person name="Kauserud H."/>
        </authorList>
    </citation>
    <scope>NUCLEOTIDE SEQUENCE</scope>
    <source>
        <strain evidence="2">CBHHK002</strain>
    </source>
</reference>
<keyword evidence="3" id="KW-1185">Reference proteome</keyword>
<protein>
    <submittedName>
        <fullName evidence="2">Uncharacterized protein</fullName>
    </submittedName>
</protein>
<evidence type="ECO:0000313" key="2">
    <source>
        <dbReference type="EMBL" id="KAJ7349993.1"/>
    </source>
</evidence>
<dbReference type="AlphaFoldDB" id="A0AAD7EV23"/>
<proteinExistence type="predicted"/>
<name>A0AAD7EV23_9AGAR</name>
<dbReference type="Proteomes" id="UP001218218">
    <property type="component" value="Unassembled WGS sequence"/>
</dbReference>
<feature type="compositionally biased region" description="Acidic residues" evidence="1">
    <location>
        <begin position="1"/>
        <end position="15"/>
    </location>
</feature>
<gene>
    <name evidence="2" type="ORF">DFH08DRAFT_696182</name>
</gene>
<organism evidence="2 3">
    <name type="scientific">Mycena albidolilacea</name>
    <dbReference type="NCBI Taxonomy" id="1033008"/>
    <lineage>
        <taxon>Eukaryota</taxon>
        <taxon>Fungi</taxon>
        <taxon>Dikarya</taxon>
        <taxon>Basidiomycota</taxon>
        <taxon>Agaricomycotina</taxon>
        <taxon>Agaricomycetes</taxon>
        <taxon>Agaricomycetidae</taxon>
        <taxon>Agaricales</taxon>
        <taxon>Marasmiineae</taxon>
        <taxon>Mycenaceae</taxon>
        <taxon>Mycena</taxon>
    </lineage>
</organism>
<evidence type="ECO:0000256" key="1">
    <source>
        <dbReference type="SAM" id="MobiDB-lite"/>
    </source>
</evidence>
<sequence length="167" mass="19345">MCSEEEEEEEEEEEPVAPRVPHPSREKPATKAPAPKEWVKKAEKLLQGDSFGPLWTQLVAQWRLREEQTWFETSTKSHSAKLRPAQVGAWVQRARAGAPDIKDTAVFAKEFKAWWQDINPAWRKISLPMPRKGGSWTFMQVPGQNGFLNVLMCLKWWREKISDESED</sequence>
<comment type="caution">
    <text evidence="2">The sequence shown here is derived from an EMBL/GenBank/DDBJ whole genome shotgun (WGS) entry which is preliminary data.</text>
</comment>